<dbReference type="CDD" id="cd05656">
    <property type="entry name" value="M42_Frv"/>
    <property type="match status" value="1"/>
</dbReference>
<dbReference type="Gene3D" id="2.40.30.40">
    <property type="entry name" value="Peptidase M42, domain 2"/>
    <property type="match status" value="1"/>
</dbReference>
<keyword evidence="8" id="KW-1185">Reference proteome</keyword>
<evidence type="ECO:0000256" key="2">
    <source>
        <dbReference type="ARBA" id="ARBA00022438"/>
    </source>
</evidence>
<evidence type="ECO:0000313" key="8">
    <source>
        <dbReference type="Proteomes" id="UP000531840"/>
    </source>
</evidence>
<evidence type="ECO:0000313" key="7">
    <source>
        <dbReference type="EMBL" id="NYS46801.1"/>
    </source>
</evidence>
<dbReference type="EMBL" id="JACBYF010000002">
    <property type="protein sequence ID" value="NYS46801.1"/>
    <property type="molecule type" value="Genomic_DNA"/>
</dbReference>
<dbReference type="PANTHER" id="PTHR32481:SF0">
    <property type="entry name" value="AMINOPEPTIDASE YPDE-RELATED"/>
    <property type="match status" value="1"/>
</dbReference>
<evidence type="ECO:0000256" key="4">
    <source>
        <dbReference type="ARBA" id="ARBA00022723"/>
    </source>
</evidence>
<evidence type="ECO:0000256" key="3">
    <source>
        <dbReference type="ARBA" id="ARBA00022670"/>
    </source>
</evidence>
<proteinExistence type="inferred from homology"/>
<dbReference type="InterPro" id="IPR051464">
    <property type="entry name" value="Peptidase_M42_aminopept"/>
</dbReference>
<dbReference type="Proteomes" id="UP000531840">
    <property type="component" value="Unassembled WGS sequence"/>
</dbReference>
<keyword evidence="3" id="KW-0645">Protease</keyword>
<comment type="caution">
    <text evidence="7">The sequence shown here is derived from an EMBL/GenBank/DDBJ whole genome shotgun (WGS) entry which is preliminary data.</text>
</comment>
<organism evidence="7 8">
    <name type="scientific">Gemelliphila palaticanis</name>
    <dbReference type="NCBI Taxonomy" id="81950"/>
    <lineage>
        <taxon>Bacteria</taxon>
        <taxon>Bacillati</taxon>
        <taxon>Bacillota</taxon>
        <taxon>Bacilli</taxon>
        <taxon>Bacillales</taxon>
        <taxon>Gemellaceae</taxon>
        <taxon>Gemelliphila</taxon>
    </lineage>
</organism>
<evidence type="ECO:0000256" key="5">
    <source>
        <dbReference type="ARBA" id="ARBA00022801"/>
    </source>
</evidence>
<dbReference type="Gene3D" id="3.40.630.10">
    <property type="entry name" value="Zn peptidases"/>
    <property type="match status" value="1"/>
</dbReference>
<dbReference type="PANTHER" id="PTHR32481">
    <property type="entry name" value="AMINOPEPTIDASE"/>
    <property type="match status" value="1"/>
</dbReference>
<protein>
    <submittedName>
        <fullName evidence="7">M42 family metallopeptidase</fullName>
    </submittedName>
</protein>
<keyword evidence="4" id="KW-0479">Metal-binding</keyword>
<dbReference type="InterPro" id="IPR023367">
    <property type="entry name" value="Peptidase_M42_dom2"/>
</dbReference>
<dbReference type="PIRSF" id="PIRSF001123">
    <property type="entry name" value="PepA_GA"/>
    <property type="match status" value="1"/>
</dbReference>
<dbReference type="SUPFAM" id="SSF53187">
    <property type="entry name" value="Zn-dependent exopeptidases"/>
    <property type="match status" value="1"/>
</dbReference>
<gene>
    <name evidence="7" type="ORF">HZY85_01145</name>
</gene>
<dbReference type="SUPFAM" id="SSF101821">
    <property type="entry name" value="Aminopeptidase/glucanase lid domain"/>
    <property type="match status" value="1"/>
</dbReference>
<sequence>MKKSVQLFKELTSLDSTSGFEQEVANYLIEKLTPYADEIKRDNLGGVYAIKKSKNPDAKTVMVAAHMDEVGFVITKILPNGFLKFETLGGFREDVLLSQKFTVTTFEGKKFTGVIASIPKHFVSGNPQAVKISEMTIDIGASSEKEVRELGIREGAFVTPKTEFEQLTEHRLMAKAFDNRYGCVIITELFEELANEDLDCNLVVCATVQEEVGLRGATIAANMINPDLCLVVDCSPANDMDGNKNANGKLGEGFLVRLVDRTMVLRANLREKIVSLAEENDIKYQYFTSPGGTDAGNIHQAQFGIPTAVIGICGRYIHTHNSIIDIRDYLAAKEISKQIIKNVDDKFIADIRL</sequence>
<evidence type="ECO:0000256" key="1">
    <source>
        <dbReference type="ARBA" id="ARBA00006272"/>
    </source>
</evidence>
<dbReference type="RefSeq" id="WP_179940017.1">
    <property type="nucleotide sequence ID" value="NZ_JACBYF010000002.1"/>
</dbReference>
<reference evidence="7 8" key="1">
    <citation type="submission" date="2020-07" db="EMBL/GenBank/DDBJ databases">
        <title>MOT database genomes.</title>
        <authorList>
            <person name="Joseph S."/>
            <person name="Aduse-Opoku J."/>
            <person name="Hashim A."/>
            <person name="Wade W."/>
            <person name="Curtis M."/>
        </authorList>
    </citation>
    <scope>NUCLEOTIDE SEQUENCE [LARGE SCALE GENOMIC DNA]</scope>
    <source>
        <strain evidence="7 8">CIP 106318</strain>
    </source>
</reference>
<keyword evidence="5" id="KW-0378">Hydrolase</keyword>
<accession>A0ABX2SYB9</accession>
<dbReference type="InterPro" id="IPR008007">
    <property type="entry name" value="Peptidase_M42"/>
</dbReference>
<evidence type="ECO:0000256" key="6">
    <source>
        <dbReference type="PIRNR" id="PIRNR001123"/>
    </source>
</evidence>
<name>A0ABX2SYB9_9BACL</name>
<keyword evidence="2" id="KW-0031">Aminopeptidase</keyword>
<dbReference type="Pfam" id="PF05343">
    <property type="entry name" value="Peptidase_M42"/>
    <property type="match status" value="1"/>
</dbReference>
<comment type="similarity">
    <text evidence="1 6">Belongs to the peptidase M42 family.</text>
</comment>